<dbReference type="EMBL" id="JAVFKD010000012">
    <property type="protein sequence ID" value="KAK5994151.1"/>
    <property type="molecule type" value="Genomic_DNA"/>
</dbReference>
<proteinExistence type="predicted"/>
<gene>
    <name evidence="1" type="ORF">PT974_07591</name>
</gene>
<accession>A0ABR0SPQ4</accession>
<dbReference type="Proteomes" id="UP001338125">
    <property type="component" value="Unassembled WGS sequence"/>
</dbReference>
<dbReference type="Gene3D" id="3.40.640.10">
    <property type="entry name" value="Type I PLP-dependent aspartate aminotransferase-like (Major domain)"/>
    <property type="match status" value="1"/>
</dbReference>
<name>A0ABR0SPQ4_9HYPO</name>
<sequence length="539" mass="61324">MASVLIRYIRSGYINYPAGGLCYRDNRMRYLITWTSPIIFRDGDDEGSMGVYGVEGSKPGAAPVAAWLTHETLGLSENGYGRLPKDILIVAPLIPLPESYDYDDEGSDLHLRLRGIGEVKQFVHERIIKRDLANEQLRSDRIAFKFMSEQGSDLMVNAFACNFKIDGVPNRDVGEANYLNQRIFQRLSVTTTKDKVADRPLFLTSSTFREEAYGECLRNYKRHLHLVDENGDAVPGDLTFLVNVTMNPWPTSNEFLDKVVADFKKVAEDEMERSIIRNKTTPDKHSFVMQGFNQIYLVYLPMFYKANRRRQLILTVEFPLKVLKHYQKLRKENPEKVYIMETVNNHLLSDILVNESEVLWHIVESLPSRETQSLIAFMRSFRFNIVINKSLRSNQLMNEYPKGMPFYLYGNNDESHIDHALTKAPNAQLTAAHVKLDLEPALSNEPLRKGVVAVFEDILERIIQPLPINDNTAIQLSASGLNLTAGSKHRVSVYESYHNLGSGGACIARGYITLRQEPFADWKEINGDPAEHLGYKGPS</sequence>
<protein>
    <submittedName>
        <fullName evidence="1">L-tyrosine decarboxylase</fullName>
    </submittedName>
</protein>
<evidence type="ECO:0000313" key="2">
    <source>
        <dbReference type="Proteomes" id="UP001338125"/>
    </source>
</evidence>
<evidence type="ECO:0000313" key="1">
    <source>
        <dbReference type="EMBL" id="KAK5994151.1"/>
    </source>
</evidence>
<reference evidence="1 2" key="1">
    <citation type="submission" date="2024-01" db="EMBL/GenBank/DDBJ databases">
        <title>Complete genome of Cladobotryum mycophilum ATHUM6906.</title>
        <authorList>
            <person name="Christinaki A.C."/>
            <person name="Myridakis A.I."/>
            <person name="Kouvelis V.N."/>
        </authorList>
    </citation>
    <scope>NUCLEOTIDE SEQUENCE [LARGE SCALE GENOMIC DNA]</scope>
    <source>
        <strain evidence="1 2">ATHUM6906</strain>
    </source>
</reference>
<dbReference type="InterPro" id="IPR015421">
    <property type="entry name" value="PyrdxlP-dep_Trfase_major"/>
</dbReference>
<comment type="caution">
    <text evidence="1">The sequence shown here is derived from an EMBL/GenBank/DDBJ whole genome shotgun (WGS) entry which is preliminary data.</text>
</comment>
<organism evidence="1 2">
    <name type="scientific">Cladobotryum mycophilum</name>
    <dbReference type="NCBI Taxonomy" id="491253"/>
    <lineage>
        <taxon>Eukaryota</taxon>
        <taxon>Fungi</taxon>
        <taxon>Dikarya</taxon>
        <taxon>Ascomycota</taxon>
        <taxon>Pezizomycotina</taxon>
        <taxon>Sordariomycetes</taxon>
        <taxon>Hypocreomycetidae</taxon>
        <taxon>Hypocreales</taxon>
        <taxon>Hypocreaceae</taxon>
        <taxon>Cladobotryum</taxon>
    </lineage>
</organism>
<keyword evidence="2" id="KW-1185">Reference proteome</keyword>